<gene>
    <name evidence="2" type="ORF">OXD698_LOCUS45168</name>
</gene>
<dbReference type="Proteomes" id="UP000663844">
    <property type="component" value="Unassembled WGS sequence"/>
</dbReference>
<accession>A0A820GQQ4</accession>
<name>A0A820GQQ4_9BILA</name>
<dbReference type="InterPro" id="IPR019897">
    <property type="entry name" value="RidA_CS"/>
</dbReference>
<dbReference type="GO" id="GO:0019239">
    <property type="term" value="F:deaminase activity"/>
    <property type="evidence" value="ECO:0007669"/>
    <property type="project" value="TreeGrafter"/>
</dbReference>
<dbReference type="GO" id="GO:0005829">
    <property type="term" value="C:cytosol"/>
    <property type="evidence" value="ECO:0007669"/>
    <property type="project" value="TreeGrafter"/>
</dbReference>
<evidence type="ECO:0000313" key="2">
    <source>
        <dbReference type="EMBL" id="CAF4283028.1"/>
    </source>
</evidence>
<dbReference type="PANTHER" id="PTHR11803">
    <property type="entry name" value="2-IMINOBUTANOATE/2-IMINOPROPANOATE DEAMINASE RIDA"/>
    <property type="match status" value="1"/>
</dbReference>
<feature type="non-terminal residue" evidence="2">
    <location>
        <position position="1"/>
    </location>
</feature>
<organism evidence="2 3">
    <name type="scientific">Adineta steineri</name>
    <dbReference type="NCBI Taxonomy" id="433720"/>
    <lineage>
        <taxon>Eukaryota</taxon>
        <taxon>Metazoa</taxon>
        <taxon>Spiralia</taxon>
        <taxon>Gnathifera</taxon>
        <taxon>Rotifera</taxon>
        <taxon>Eurotatoria</taxon>
        <taxon>Bdelloidea</taxon>
        <taxon>Adinetida</taxon>
        <taxon>Adinetidae</taxon>
        <taxon>Adineta</taxon>
    </lineage>
</organism>
<dbReference type="GO" id="GO:0005739">
    <property type="term" value="C:mitochondrion"/>
    <property type="evidence" value="ECO:0007669"/>
    <property type="project" value="TreeGrafter"/>
</dbReference>
<protein>
    <submittedName>
        <fullName evidence="2">Uncharacterized protein</fullName>
    </submittedName>
</protein>
<evidence type="ECO:0000256" key="1">
    <source>
        <dbReference type="ARBA" id="ARBA00010552"/>
    </source>
</evidence>
<dbReference type="Gene3D" id="3.30.1330.40">
    <property type="entry name" value="RutC-like"/>
    <property type="match status" value="1"/>
</dbReference>
<comment type="similarity">
    <text evidence="1">Belongs to the RutC family.</text>
</comment>
<dbReference type="PANTHER" id="PTHR11803:SF39">
    <property type="entry name" value="2-IMINOBUTANOATE_2-IMINOPROPANOATE DEAMINASE"/>
    <property type="match status" value="1"/>
</dbReference>
<dbReference type="InterPro" id="IPR035959">
    <property type="entry name" value="RutC-like_sf"/>
</dbReference>
<comment type="caution">
    <text evidence="2">The sequence shown here is derived from an EMBL/GenBank/DDBJ whole genome shotgun (WGS) entry which is preliminary data.</text>
</comment>
<dbReference type="SUPFAM" id="SSF55298">
    <property type="entry name" value="YjgF-like"/>
    <property type="match status" value="1"/>
</dbReference>
<dbReference type="EMBL" id="CAJOAZ010014650">
    <property type="protein sequence ID" value="CAF4283028.1"/>
    <property type="molecule type" value="Genomic_DNA"/>
</dbReference>
<dbReference type="PROSITE" id="PS01094">
    <property type="entry name" value="UPF0076"/>
    <property type="match status" value="1"/>
</dbReference>
<proteinExistence type="inferred from homology"/>
<dbReference type="InterPro" id="IPR006175">
    <property type="entry name" value="YjgF/YER057c/UK114"/>
</dbReference>
<dbReference type="FunFam" id="3.30.1330.40:FF:000001">
    <property type="entry name" value="L-PSP family endoribonuclease"/>
    <property type="match status" value="1"/>
</dbReference>
<sequence length="78" mass="8537">SLKNLGEVLKAAGASYKNVVKTNVFLQDMNDFAAMNEVYSEIFTDRHPARSTVQVAGLPKNARVEIEAIAVLGDIQEE</sequence>
<dbReference type="CDD" id="cd00448">
    <property type="entry name" value="YjgF_YER057c_UK114_family"/>
    <property type="match status" value="1"/>
</dbReference>
<reference evidence="2" key="1">
    <citation type="submission" date="2021-02" db="EMBL/GenBank/DDBJ databases">
        <authorList>
            <person name="Nowell W R."/>
        </authorList>
    </citation>
    <scope>NUCLEOTIDE SEQUENCE</scope>
</reference>
<evidence type="ECO:0000313" key="3">
    <source>
        <dbReference type="Proteomes" id="UP000663844"/>
    </source>
</evidence>
<dbReference type="Pfam" id="PF01042">
    <property type="entry name" value="Ribonuc_L-PSP"/>
    <property type="match status" value="1"/>
</dbReference>
<dbReference type="AlphaFoldDB" id="A0A820GQQ4"/>